<dbReference type="AlphaFoldDB" id="A0A848N5U5"/>
<reference evidence="1 2" key="1">
    <citation type="submission" date="2020-04" db="EMBL/GenBank/DDBJ databases">
        <title>Genome analysis and antimicrobial resistance characteristics of Chryseobacterium aquaticum isolated from farmed salmonids.</title>
        <authorList>
            <person name="Saticioglu I.B."/>
            <person name="Duman M."/>
            <person name="Altun S."/>
        </authorList>
    </citation>
    <scope>NUCLEOTIDE SEQUENCE [LARGE SCALE GENOMIC DNA]</scope>
    <source>
        <strain evidence="1 2">C-174</strain>
    </source>
</reference>
<protein>
    <submittedName>
        <fullName evidence="1">Uncharacterized protein</fullName>
    </submittedName>
</protein>
<dbReference type="EMBL" id="JABCJF010000003">
    <property type="protein sequence ID" value="NMR34118.1"/>
    <property type="molecule type" value="Genomic_DNA"/>
</dbReference>
<comment type="caution">
    <text evidence="1">The sequence shown here is derived from an EMBL/GenBank/DDBJ whole genome shotgun (WGS) entry which is preliminary data.</text>
</comment>
<evidence type="ECO:0000313" key="2">
    <source>
        <dbReference type="Proteomes" id="UP000548067"/>
    </source>
</evidence>
<sequence>MKFNFSNLFKINVEKESLDNDEQVDSLGFTKTELEEYDKNVNFYYTNIVNSLILYTYNVEQLYEMVPILIDPLTELYEEVDYAFMPVLFETVFRNKLINENYKEELLNFKVEVDQIPVELWDWEILDTNEVWYKIRIDAENLLNKLNIKTRIFNTDFTTIIFKK</sequence>
<evidence type="ECO:0000313" key="1">
    <source>
        <dbReference type="EMBL" id="NMR34118.1"/>
    </source>
</evidence>
<gene>
    <name evidence="1" type="ORF">HIO71_07815</name>
</gene>
<dbReference type="Proteomes" id="UP000548067">
    <property type="component" value="Unassembled WGS sequence"/>
</dbReference>
<name>A0A848N5U5_9FLAO</name>
<accession>A0A848N5U5</accession>
<proteinExistence type="predicted"/>
<dbReference type="RefSeq" id="WP_169321003.1">
    <property type="nucleotide sequence ID" value="NZ_JABCJF010000003.1"/>
</dbReference>
<organism evidence="1 2">
    <name type="scientific">Chryseobacterium aquaticum</name>
    <dbReference type="NCBI Taxonomy" id="452084"/>
    <lineage>
        <taxon>Bacteria</taxon>
        <taxon>Pseudomonadati</taxon>
        <taxon>Bacteroidota</taxon>
        <taxon>Flavobacteriia</taxon>
        <taxon>Flavobacteriales</taxon>
        <taxon>Weeksellaceae</taxon>
        <taxon>Chryseobacterium group</taxon>
        <taxon>Chryseobacterium</taxon>
    </lineage>
</organism>